<evidence type="ECO:0000256" key="1">
    <source>
        <dbReference type="SAM" id="SignalP"/>
    </source>
</evidence>
<reference evidence="2 3" key="1">
    <citation type="submission" date="2018-10" db="EMBL/GenBank/DDBJ databases">
        <title>Lactobacillus sp. R7 and Lactobacillus sp. R19 isolated from fermented mustard green product of Taiwan.</title>
        <authorList>
            <person name="Lin S.-T."/>
        </authorList>
    </citation>
    <scope>NUCLEOTIDE SEQUENCE [LARGE SCALE GENOMIC DNA]</scope>
    <source>
        <strain evidence="2 3">BCRC 81129</strain>
    </source>
</reference>
<proteinExistence type="predicted"/>
<dbReference type="AlphaFoldDB" id="A0A4Z0J6T5"/>
<evidence type="ECO:0000313" key="3">
    <source>
        <dbReference type="Proteomes" id="UP000297348"/>
    </source>
</evidence>
<organism evidence="2 3">
    <name type="scientific">Levilactobacillus suantsaiihabitans</name>
    <dbReference type="NCBI Taxonomy" id="2487722"/>
    <lineage>
        <taxon>Bacteria</taxon>
        <taxon>Bacillati</taxon>
        <taxon>Bacillota</taxon>
        <taxon>Bacilli</taxon>
        <taxon>Lactobacillales</taxon>
        <taxon>Lactobacillaceae</taxon>
        <taxon>Levilactobacillus</taxon>
    </lineage>
</organism>
<feature type="chain" id="PRO_5039546188" description="D-alanyl-D-alanine carboxypeptidase" evidence="1">
    <location>
        <begin position="21"/>
        <end position="239"/>
    </location>
</feature>
<keyword evidence="1" id="KW-0732">Signal</keyword>
<keyword evidence="3" id="KW-1185">Reference proteome</keyword>
<gene>
    <name evidence="2" type="ORF">EGT51_10990</name>
</gene>
<evidence type="ECO:0008006" key="4">
    <source>
        <dbReference type="Google" id="ProtNLM"/>
    </source>
</evidence>
<comment type="caution">
    <text evidence="2">The sequence shown here is derived from an EMBL/GenBank/DDBJ whole genome shotgun (WGS) entry which is preliminary data.</text>
</comment>
<feature type="signal peptide" evidence="1">
    <location>
        <begin position="1"/>
        <end position="20"/>
    </location>
</feature>
<dbReference type="RefSeq" id="WP_135368724.1">
    <property type="nucleotide sequence ID" value="NZ_RKLX01000022.1"/>
</dbReference>
<sequence length="239" mass="27084">MRVKTVLVAALALVTMGATAAETVPAQAKTRVLQTKKMKKRAYKVSGGYFYKNTKLKKRVHKASKYLRTNFYTYKSAKIRKSNGKVVKYYYVKNKAGNVKGWVWHKNLVKQPTYSRQKKDIAAMKKIVMGMSQEVQDNALGMFVHMSYKAAYHDGASGRDLYHVIDEMGYLDANNPADIQGVIQTYRLFKGRYGSDEKEILDSYNDLDDALNGRNGEEVVIAVQVLRQEIDQSIATFGN</sequence>
<accession>A0A4Z0J6T5</accession>
<dbReference type="Proteomes" id="UP000297348">
    <property type="component" value="Unassembled WGS sequence"/>
</dbReference>
<name>A0A4Z0J6T5_9LACO</name>
<evidence type="ECO:0000313" key="2">
    <source>
        <dbReference type="EMBL" id="TGD17802.1"/>
    </source>
</evidence>
<protein>
    <recommendedName>
        <fullName evidence="4">D-alanyl-D-alanine carboxypeptidase</fullName>
    </recommendedName>
</protein>
<dbReference type="EMBL" id="RKLX01000022">
    <property type="protein sequence ID" value="TGD17802.1"/>
    <property type="molecule type" value="Genomic_DNA"/>
</dbReference>
<dbReference type="OrthoDB" id="2325304at2"/>